<dbReference type="Pfam" id="PF00343">
    <property type="entry name" value="Phosphorylase"/>
    <property type="match status" value="1"/>
</dbReference>
<dbReference type="InterPro" id="IPR024517">
    <property type="entry name" value="Glycogen_phosphorylase_DUF3417"/>
</dbReference>
<dbReference type="PANTHER" id="PTHR42655">
    <property type="entry name" value="GLYCOGEN PHOSPHORYLASE"/>
    <property type="match status" value="1"/>
</dbReference>
<keyword evidence="4" id="KW-0328">Glycosyltransferase</keyword>
<evidence type="ECO:0000313" key="7">
    <source>
        <dbReference type="EMBL" id="QKG79279.1"/>
    </source>
</evidence>
<dbReference type="SUPFAM" id="SSF53756">
    <property type="entry name" value="UDP-Glycosyltransferase/glycogen phosphorylase"/>
    <property type="match status" value="2"/>
</dbReference>
<protein>
    <submittedName>
        <fullName evidence="7">Alpha-glucan family phosphorylase</fullName>
    </submittedName>
</protein>
<keyword evidence="3" id="KW-0021">Allosteric enzyme</keyword>
<dbReference type="Gene3D" id="3.40.50.2000">
    <property type="entry name" value="Glycogen Phosphorylase B"/>
    <property type="match status" value="5"/>
</dbReference>
<evidence type="ECO:0000256" key="3">
    <source>
        <dbReference type="ARBA" id="ARBA00022533"/>
    </source>
</evidence>
<dbReference type="GO" id="GO:0008184">
    <property type="term" value="F:glycogen phosphorylase activity"/>
    <property type="evidence" value="ECO:0007669"/>
    <property type="project" value="InterPro"/>
</dbReference>
<dbReference type="RefSeq" id="WP_173072886.1">
    <property type="nucleotide sequence ID" value="NZ_CP041345.1"/>
</dbReference>
<dbReference type="InterPro" id="IPR052182">
    <property type="entry name" value="Glycogen/Maltodextrin_Phosph"/>
</dbReference>
<dbReference type="EMBL" id="CP041345">
    <property type="protein sequence ID" value="QKG79279.1"/>
    <property type="molecule type" value="Genomic_DNA"/>
</dbReference>
<dbReference type="GO" id="GO:0005978">
    <property type="term" value="P:glycogen biosynthetic process"/>
    <property type="evidence" value="ECO:0007669"/>
    <property type="project" value="InterPro"/>
</dbReference>
<dbReference type="InterPro" id="IPR000811">
    <property type="entry name" value="Glyco_trans_35"/>
</dbReference>
<keyword evidence="8" id="KW-1185">Reference proteome</keyword>
<gene>
    <name evidence="7" type="primary">glgP</name>
    <name evidence="7" type="ORF">FHG85_03040</name>
</gene>
<reference evidence="7 8" key="1">
    <citation type="submission" date="2019-07" db="EMBL/GenBank/DDBJ databases">
        <title>Thalassofilum flectens gen. nov., sp. nov., a novel moderate thermophilic anaerobe from a shallow sea hot spring in Kunashir Island (Russia), representing a new family in the order Bacteroidales, and proposal of Thalassofilacea fam. nov.</title>
        <authorList>
            <person name="Kochetkova T.V."/>
            <person name="Podosokorskaya O.A."/>
            <person name="Novikov A."/>
            <person name="Elcheninov A.G."/>
            <person name="Toshchakov S.V."/>
            <person name="Kublanov I.V."/>
        </authorList>
    </citation>
    <scope>NUCLEOTIDE SEQUENCE [LARGE SCALE GENOMIC DNA]</scope>
    <source>
        <strain evidence="7 8">38-H</strain>
    </source>
</reference>
<dbReference type="InterPro" id="IPR011834">
    <property type="entry name" value="Agluc_phsphrylas"/>
</dbReference>
<name>A0A7D4BJ53_9BACT</name>
<evidence type="ECO:0000259" key="6">
    <source>
        <dbReference type="Pfam" id="PF11897"/>
    </source>
</evidence>
<dbReference type="GO" id="GO:0030170">
    <property type="term" value="F:pyridoxal phosphate binding"/>
    <property type="evidence" value="ECO:0007669"/>
    <property type="project" value="InterPro"/>
</dbReference>
<organism evidence="7 8">
    <name type="scientific">Tenuifilum thalassicum</name>
    <dbReference type="NCBI Taxonomy" id="2590900"/>
    <lineage>
        <taxon>Bacteria</taxon>
        <taxon>Pseudomonadati</taxon>
        <taxon>Bacteroidota</taxon>
        <taxon>Bacteroidia</taxon>
        <taxon>Bacteroidales</taxon>
        <taxon>Tenuifilaceae</taxon>
        <taxon>Tenuifilum</taxon>
    </lineage>
</organism>
<evidence type="ECO:0000256" key="4">
    <source>
        <dbReference type="ARBA" id="ARBA00022676"/>
    </source>
</evidence>
<accession>A0A7D4BJ53</accession>
<keyword evidence="5" id="KW-0808">Transferase</keyword>
<evidence type="ECO:0000256" key="2">
    <source>
        <dbReference type="ARBA" id="ARBA00006047"/>
    </source>
</evidence>
<dbReference type="Proteomes" id="UP000500961">
    <property type="component" value="Chromosome"/>
</dbReference>
<sequence>MTDKLLKPDYLFEVSWEVCNKVGGIHTVVSTKASLLENELKNNYITIGPDIIKDSENNLEFIEDQELFKAWKIHANSQGLAIRIGRWNIPCKPIAILVNFSGLISKKDEIFKILWEKFKLDSLTGQWDYIEPALFGYAAGKVIESFTNFNLSLRHRVVAQFHEWMTGTGLLYLKDNMPQVGTVFTTHATVLGRSIAGNNLPLYSNIDKYSPEHKAKEFNVVAKHSLESIAAREADCFTTVSEITAQECKHFLGKEVDLITPNGFDDSFIPTPDEEFKLRHLEGRIKFYEVAEAMLSHDVAKDSIVVGISGRYEFKNKGIDVFLEALAKLNKENNLKKEILAFLLIPAGHHGPRKDVFHNLRDAKETDSYIILDDTHVTHYLNDPESEIILKKIRSLGLNNASSDKVKVFWVPCYLNGNDGIFNKPYYDLLIGMDLTVFPSYYEPWGYTPLESLAFKVPTITTSLAGFGDWINKHYNKSKDAIRVIHRTDSNDNEVINHIAETLYNYTTLSQEEKDNLSTNAGEISRVALWENFVNFYFKAYDSALRVVAERTQMYMELEREEVLPTVEHKIRHYRPNWVRLIIQKRLPEKLKPLDEISRNLWWSWNTDAKELFESIDKELWDKCEHNPIEFLEKISLPKFQELEKDEAFVEKLQSVYLKFSSYMMKKYERKGPKIAYFSMEFGLHSSLKLYSGGLGVLAGDYLKEASDRNIDMVGVGLLYRYGYFTQKLSASGQQIAVYDQQNFTQSVATPVRDENGKWITVKVAFPGRDVFSRIWKVEVGRTDLYLLDTDMEENQPIDRTITHHLYGGDLENRFKQEMILGIAGIRALNELGINADIYHINEGHAAFIGLERLRKFIVDEKLSFNESLELVRASSLFTTHTPVPAGHDAFPEELVRTYMAHYPERLKITWDEFMDLGRLTPGDKTERFSMSHLAIRLSQEVNGVSWLHGEVSRKMFAGMWPCYFPNELHISYVTNGVHFPTWTAREWKAILEDVDNNNNLGYNQPNWSNIQNIPDNKIWDIRNKLRKRLIKLINKRLSNPNLVRYETPRQVIEIKERLSDKVLTIGFARRFATYKRAWLLFKDTDRLAELVNNPERPVQIFFAGKAHPHDKAGQDIIKRIIEISKEPRFLGRIVFLQNYDMELARRMVQGVDVWLNTPTRPMEASGTSGQKAVMNGVLHFSVLDGWWVEGYRENAGWALPIEQTYPQQEFQDELDAELIYTTLENEIVPAFYERNTEDIPTKWISFIKKSMSDVASNFTTLRMINDYQNRFYNKLYHRYNELAEDDFEQAKQISQWKRRIARNWDEVEVIRVKQLDMSREPILIGNEYEAEVVLDLGTLAPDEIGVELVVVDMIENQDITVKRVHEFELAEIDGSRVTYKLKLIPMEPGAFECGIRIFPKNPILPHRMDFCLVRWI</sequence>
<comment type="catalytic activity">
    <reaction evidence="1">
        <text>[(1-&gt;4)-alpha-D-glucosyl](n) + phosphate = [(1-&gt;4)-alpha-D-glucosyl](n-1) + alpha-D-glucose 1-phosphate</text>
        <dbReference type="Rhea" id="RHEA:41732"/>
        <dbReference type="Rhea" id="RHEA-COMP:9584"/>
        <dbReference type="Rhea" id="RHEA-COMP:9586"/>
        <dbReference type="ChEBI" id="CHEBI:15444"/>
        <dbReference type="ChEBI" id="CHEBI:43474"/>
        <dbReference type="ChEBI" id="CHEBI:58601"/>
        <dbReference type="EC" id="2.4.1.1"/>
    </reaction>
</comment>
<dbReference type="PANTHER" id="PTHR42655:SF1">
    <property type="entry name" value="GLYCOGEN PHOSPHORYLASE"/>
    <property type="match status" value="1"/>
</dbReference>
<evidence type="ECO:0000256" key="5">
    <source>
        <dbReference type="ARBA" id="ARBA00022679"/>
    </source>
</evidence>
<feature type="domain" description="DUF3417" evidence="6">
    <location>
        <begin position="587"/>
        <end position="688"/>
    </location>
</feature>
<comment type="similarity">
    <text evidence="2">Belongs to the glycogen phosphorylase family.</text>
</comment>
<dbReference type="Pfam" id="PF05693">
    <property type="entry name" value="Glycogen_syn"/>
    <property type="match status" value="2"/>
</dbReference>
<dbReference type="KEGG" id="ttz:FHG85_03040"/>
<evidence type="ECO:0000313" key="8">
    <source>
        <dbReference type="Proteomes" id="UP000500961"/>
    </source>
</evidence>
<dbReference type="GO" id="GO:0004373">
    <property type="term" value="F:alpha-1,4-glucan glucosyltransferase (UDP-glucose donor) activity"/>
    <property type="evidence" value="ECO:0007669"/>
    <property type="project" value="InterPro"/>
</dbReference>
<dbReference type="InterPro" id="IPR008631">
    <property type="entry name" value="Glycogen_synth"/>
</dbReference>
<dbReference type="Pfam" id="PF11897">
    <property type="entry name" value="DUF3417"/>
    <property type="match status" value="1"/>
</dbReference>
<proteinExistence type="inferred from homology"/>
<dbReference type="NCBIfam" id="TIGR02094">
    <property type="entry name" value="more_P_ylases"/>
    <property type="match status" value="1"/>
</dbReference>
<evidence type="ECO:0000256" key="1">
    <source>
        <dbReference type="ARBA" id="ARBA00001275"/>
    </source>
</evidence>